<sequence length="157" mass="18012">MDGANIEMCEECGRENMFIFGMPVEEVEALGRKGYKSQEFIEKSPALKQALNQIRDGYFSPDEPDLFKDIYNTMMYGDRFMVCADFDDYARAQAEVDKAYEDEMRWAKMMLYNIAGSGKFSSDRTIRDYAANIWNVEPTEEKMPAPFETPAPTNPSS</sequence>
<evidence type="ECO:0000256" key="2">
    <source>
        <dbReference type="ARBA" id="ARBA00036074"/>
    </source>
</evidence>
<keyword evidence="5" id="KW-0328">Glycosyltransferase</keyword>
<dbReference type="GO" id="GO:0005737">
    <property type="term" value="C:cytoplasm"/>
    <property type="evidence" value="ECO:0007669"/>
    <property type="project" value="TreeGrafter"/>
</dbReference>
<dbReference type="OrthoDB" id="9215500at2759"/>
<keyword evidence="7" id="KW-1185">Reference proteome</keyword>
<comment type="similarity">
    <text evidence="1 5">Belongs to the glycogen phosphorylase family.</text>
</comment>
<evidence type="ECO:0000313" key="7">
    <source>
        <dbReference type="Proteomes" id="UP000281553"/>
    </source>
</evidence>
<evidence type="ECO:0000256" key="5">
    <source>
        <dbReference type="RuleBase" id="RU000587"/>
    </source>
</evidence>
<accession>A0A3P7LKY3</accession>
<name>A0A3P7LKY3_DIBLA</name>
<evidence type="ECO:0000256" key="1">
    <source>
        <dbReference type="ARBA" id="ARBA00006047"/>
    </source>
</evidence>
<dbReference type="AlphaFoldDB" id="A0A3P7LKY3"/>
<evidence type="ECO:0000256" key="3">
    <source>
        <dbReference type="ARBA" id="ARBA00037413"/>
    </source>
</evidence>
<dbReference type="EC" id="2.4.1.1" evidence="5"/>
<dbReference type="PANTHER" id="PTHR11468:SF3">
    <property type="entry name" value="GLYCOGEN PHOSPHORYLASE, LIVER FORM"/>
    <property type="match status" value="1"/>
</dbReference>
<gene>
    <name evidence="6" type="ORF">DILT_LOCUS6339</name>
</gene>
<dbReference type="InterPro" id="IPR000811">
    <property type="entry name" value="Glyco_trans_35"/>
</dbReference>
<comment type="cofactor">
    <cofactor evidence="5">
        <name>pyridoxal 5'-phosphate</name>
        <dbReference type="ChEBI" id="CHEBI:597326"/>
    </cofactor>
</comment>
<dbReference type="Pfam" id="PF00343">
    <property type="entry name" value="Phosphorylase"/>
    <property type="match status" value="1"/>
</dbReference>
<evidence type="ECO:0000256" key="4">
    <source>
        <dbReference type="ARBA" id="ARBA00046783"/>
    </source>
</evidence>
<evidence type="ECO:0000313" key="6">
    <source>
        <dbReference type="EMBL" id="VDN10508.1"/>
    </source>
</evidence>
<keyword evidence="5" id="KW-0119">Carbohydrate metabolism</keyword>
<dbReference type="GO" id="GO:0005980">
    <property type="term" value="P:glycogen catabolic process"/>
    <property type="evidence" value="ECO:0007669"/>
    <property type="project" value="TreeGrafter"/>
</dbReference>
<dbReference type="SUPFAM" id="SSF53756">
    <property type="entry name" value="UDP-Glycosyltransferase/glycogen phosphorylase"/>
    <property type="match status" value="1"/>
</dbReference>
<dbReference type="PANTHER" id="PTHR11468">
    <property type="entry name" value="GLYCOGEN PHOSPHORYLASE"/>
    <property type="match status" value="1"/>
</dbReference>
<dbReference type="GO" id="GO:0030170">
    <property type="term" value="F:pyridoxal phosphate binding"/>
    <property type="evidence" value="ECO:0007669"/>
    <property type="project" value="TreeGrafter"/>
</dbReference>
<dbReference type="Gene3D" id="3.40.50.2000">
    <property type="entry name" value="Glycogen Phosphorylase B"/>
    <property type="match status" value="2"/>
</dbReference>
<comment type="subunit">
    <text evidence="4">Homodimer; enzymatically active. Interacts with PPP1R3B; recruits the phosphatase PP1 which dephosphorylates and inactivates PYGL/glycogen phosphorylase.</text>
</comment>
<dbReference type="EMBL" id="UYRU01049301">
    <property type="protein sequence ID" value="VDN10508.1"/>
    <property type="molecule type" value="Genomic_DNA"/>
</dbReference>
<reference evidence="6 7" key="1">
    <citation type="submission" date="2018-11" db="EMBL/GenBank/DDBJ databases">
        <authorList>
            <consortium name="Pathogen Informatics"/>
        </authorList>
    </citation>
    <scope>NUCLEOTIDE SEQUENCE [LARGE SCALE GENOMIC DNA]</scope>
</reference>
<keyword evidence="5" id="KW-0808">Transferase</keyword>
<keyword evidence="5" id="KW-0663">Pyridoxal phosphate</keyword>
<organism evidence="6 7">
    <name type="scientific">Dibothriocephalus latus</name>
    <name type="common">Fish tapeworm</name>
    <name type="synonym">Diphyllobothrium latum</name>
    <dbReference type="NCBI Taxonomy" id="60516"/>
    <lineage>
        <taxon>Eukaryota</taxon>
        <taxon>Metazoa</taxon>
        <taxon>Spiralia</taxon>
        <taxon>Lophotrochozoa</taxon>
        <taxon>Platyhelminthes</taxon>
        <taxon>Cestoda</taxon>
        <taxon>Eucestoda</taxon>
        <taxon>Diphyllobothriidea</taxon>
        <taxon>Diphyllobothriidae</taxon>
        <taxon>Dibothriocephalus</taxon>
    </lineage>
</organism>
<proteinExistence type="inferred from homology"/>
<comment type="catalytic activity">
    <reaction evidence="2">
        <text>[(1-&gt;4)-alpha-D-glucosyl](n) + phosphate = [(1-&gt;4)-alpha-D-glucosyl](n-1) + alpha-D-glucose 1-phosphate</text>
        <dbReference type="Rhea" id="RHEA:41732"/>
        <dbReference type="Rhea" id="RHEA-COMP:9584"/>
        <dbReference type="Rhea" id="RHEA-COMP:9586"/>
        <dbReference type="ChEBI" id="CHEBI:15444"/>
        <dbReference type="ChEBI" id="CHEBI:43474"/>
        <dbReference type="ChEBI" id="CHEBI:58601"/>
        <dbReference type="EC" id="2.4.1.1"/>
    </reaction>
    <physiologicalReaction direction="left-to-right" evidence="2">
        <dbReference type="Rhea" id="RHEA:41733"/>
    </physiologicalReaction>
</comment>
<comment type="function">
    <text evidence="3 5">Allosteric enzyme that catalyzes the rate-limiting step in glycogen catabolism, the phosphorolytic cleavage of glycogen to produce glucose-1-phosphate, and plays a central role in maintaining cellular and organismal glucose homeostasis.</text>
</comment>
<dbReference type="GO" id="GO:0008184">
    <property type="term" value="F:glycogen phosphorylase activity"/>
    <property type="evidence" value="ECO:0007669"/>
    <property type="project" value="InterPro"/>
</dbReference>
<protein>
    <recommendedName>
        <fullName evidence="5">Alpha-1,4 glucan phosphorylase</fullName>
        <ecNumber evidence="5">2.4.1.1</ecNumber>
    </recommendedName>
</protein>
<dbReference type="Proteomes" id="UP000281553">
    <property type="component" value="Unassembled WGS sequence"/>
</dbReference>